<dbReference type="InterPro" id="IPR036597">
    <property type="entry name" value="Fido-like_dom_sf"/>
</dbReference>
<evidence type="ECO:0000313" key="6">
    <source>
        <dbReference type="Proteomes" id="UP000033054"/>
    </source>
</evidence>
<dbReference type="PATRIC" id="fig|1379870.5.peg.5322"/>
<dbReference type="Pfam" id="PF02661">
    <property type="entry name" value="Fic"/>
    <property type="match status" value="1"/>
</dbReference>
<dbReference type="EMBL" id="CP010429">
    <property type="protein sequence ID" value="AKD57605.1"/>
    <property type="molecule type" value="Genomic_DNA"/>
</dbReference>
<name>A0A0E3ZYB3_9BACT</name>
<dbReference type="InterPro" id="IPR025758">
    <property type="entry name" value="Fic/DOC_N"/>
</dbReference>
<evidence type="ECO:0000256" key="3">
    <source>
        <dbReference type="PIRSR" id="PIRSR640198-2"/>
    </source>
</evidence>
<feature type="active site" evidence="2">
    <location>
        <position position="213"/>
    </location>
</feature>
<dbReference type="PROSITE" id="PS51459">
    <property type="entry name" value="FIDO"/>
    <property type="match status" value="1"/>
</dbReference>
<accession>A0A0E3ZYB3</accession>
<reference evidence="5 6" key="1">
    <citation type="journal article" date="2014" name="Curr. Microbiol.">
        <title>Spirosoma radiotolerans sp. nov., a gamma-radiation-resistant bacterium isolated from gamma ray-irradiated soil.</title>
        <authorList>
            <person name="Lee J.J."/>
            <person name="Srinivasan S."/>
            <person name="Lim S."/>
            <person name="Joe M."/>
            <person name="Im S."/>
            <person name="Bae S.I."/>
            <person name="Park K.R."/>
            <person name="Han J.H."/>
            <person name="Park S.H."/>
            <person name="Joo B.M."/>
            <person name="Park S.J."/>
            <person name="Kim M.K."/>
        </authorList>
    </citation>
    <scope>NUCLEOTIDE SEQUENCE [LARGE SCALE GENOMIC DNA]</scope>
    <source>
        <strain evidence="5 6">DG5A</strain>
    </source>
</reference>
<feature type="binding site" evidence="1">
    <location>
        <begin position="218"/>
        <end position="224"/>
    </location>
    <ligand>
        <name>ATP</name>
        <dbReference type="ChEBI" id="CHEBI:30616"/>
    </ligand>
</feature>
<evidence type="ECO:0000256" key="2">
    <source>
        <dbReference type="PIRSR" id="PIRSR640198-1"/>
    </source>
</evidence>
<dbReference type="OrthoDB" id="9814400at2"/>
<feature type="binding site" evidence="1">
    <location>
        <position position="213"/>
    </location>
    <ligand>
        <name>ATP</name>
        <dbReference type="ChEBI" id="CHEBI:30616"/>
    </ligand>
</feature>
<keyword evidence="1" id="KW-0067">ATP-binding</keyword>
<feature type="binding site" evidence="3">
    <location>
        <begin position="255"/>
        <end position="256"/>
    </location>
    <ligand>
        <name>ATP</name>
        <dbReference type="ChEBI" id="CHEBI:30616"/>
    </ligand>
</feature>
<dbReference type="InterPro" id="IPR040198">
    <property type="entry name" value="Fido_containing"/>
</dbReference>
<feature type="binding site" evidence="3">
    <location>
        <begin position="217"/>
        <end position="224"/>
    </location>
    <ligand>
        <name>ATP</name>
        <dbReference type="ChEBI" id="CHEBI:30616"/>
    </ligand>
</feature>
<dbReference type="InterPro" id="IPR026287">
    <property type="entry name" value="SoFic-like"/>
</dbReference>
<dbReference type="GO" id="GO:0005524">
    <property type="term" value="F:ATP binding"/>
    <property type="evidence" value="ECO:0007669"/>
    <property type="project" value="UniProtKB-KW"/>
</dbReference>
<dbReference type="KEGG" id="srd:SD10_24600"/>
<keyword evidence="6" id="KW-1185">Reference proteome</keyword>
<dbReference type="PIRSF" id="PIRSF038925">
    <property type="entry name" value="AMP-prot_trans"/>
    <property type="match status" value="1"/>
</dbReference>
<dbReference type="PANTHER" id="PTHR13504:SF35">
    <property type="entry name" value="PROTEIN ADENYLYLTRANSFERASE SOFIC"/>
    <property type="match status" value="1"/>
</dbReference>
<feature type="binding site" evidence="1">
    <location>
        <position position="78"/>
    </location>
    <ligand>
        <name>ATP</name>
        <dbReference type="ChEBI" id="CHEBI:30616"/>
    </ligand>
</feature>
<gene>
    <name evidence="5" type="ORF">SD10_24600</name>
</gene>
<feature type="binding site" evidence="1">
    <location>
        <position position="255"/>
    </location>
    <ligand>
        <name>ATP</name>
        <dbReference type="ChEBI" id="CHEBI:30616"/>
    </ligand>
</feature>
<organism evidence="5 6">
    <name type="scientific">Spirosoma radiotolerans</name>
    <dbReference type="NCBI Taxonomy" id="1379870"/>
    <lineage>
        <taxon>Bacteria</taxon>
        <taxon>Pseudomonadati</taxon>
        <taxon>Bacteroidota</taxon>
        <taxon>Cytophagia</taxon>
        <taxon>Cytophagales</taxon>
        <taxon>Cytophagaceae</taxon>
        <taxon>Spirosoma</taxon>
    </lineage>
</organism>
<evidence type="ECO:0000313" key="5">
    <source>
        <dbReference type="EMBL" id="AKD57605.1"/>
    </source>
</evidence>
<dbReference type="STRING" id="1379870.SD10_24600"/>
<dbReference type="Proteomes" id="UP000033054">
    <property type="component" value="Chromosome"/>
</dbReference>
<dbReference type="InterPro" id="IPR048770">
    <property type="entry name" value="SoFic-like_C"/>
</dbReference>
<dbReference type="Gene3D" id="1.10.3290.10">
    <property type="entry name" value="Fido-like domain"/>
    <property type="match status" value="1"/>
</dbReference>
<dbReference type="Pfam" id="PF21248">
    <property type="entry name" value="SoFic-like_C"/>
    <property type="match status" value="1"/>
</dbReference>
<proteinExistence type="predicted"/>
<dbReference type="InterPro" id="IPR003812">
    <property type="entry name" value="Fido"/>
</dbReference>
<dbReference type="SUPFAM" id="SSF140931">
    <property type="entry name" value="Fic-like"/>
    <property type="match status" value="1"/>
</dbReference>
<dbReference type="Pfam" id="PF13784">
    <property type="entry name" value="Fic_N"/>
    <property type="match status" value="1"/>
</dbReference>
<dbReference type="PANTHER" id="PTHR13504">
    <property type="entry name" value="FIDO DOMAIN-CONTAINING PROTEIN DDB_G0283145"/>
    <property type="match status" value="1"/>
</dbReference>
<dbReference type="AlphaFoldDB" id="A0A0E3ZYB3"/>
<evidence type="ECO:0000259" key="4">
    <source>
        <dbReference type="PROSITE" id="PS51459"/>
    </source>
</evidence>
<dbReference type="RefSeq" id="WP_046577588.1">
    <property type="nucleotide sequence ID" value="NZ_CP010429.1"/>
</dbReference>
<evidence type="ECO:0000256" key="1">
    <source>
        <dbReference type="PIRSR" id="PIRSR038925-1"/>
    </source>
</evidence>
<feature type="domain" description="Fido" evidence="4">
    <location>
        <begin position="126"/>
        <end position="277"/>
    </location>
</feature>
<keyword evidence="1" id="KW-0547">Nucleotide-binding</keyword>
<protein>
    <submittedName>
        <fullName evidence="5">Cell filamentation protein Fic</fullName>
    </submittedName>
</protein>
<dbReference type="HOGENOM" id="CLU_047250_1_1_10"/>
<sequence length="377" mass="43341">MADQPLYQINPDRSVPWNALPDLPIHPDLYRTVAVFEQLGQAKEALGRLQGRSVAIPKQGLLINSISLQEAKDSSAIENIFTTDDELYRAFSETTVEQISEPTKEILRYREALWKGYYHLQDQNRFTLDYFIQTFQEIKQSGEGFRPAFSQVYIRQGGSGPNAGKPVYTPPRGQGVLEAKLSNLVNFLNDDQTYRIDPLVKMAIGHFQFEAIHPFRDGNGRTGRVFNIHYLTQKGLLDYPILYLSRYIVDHKDEYYSALAGVSQRGDWQTWLLYMLRAVEQTANLTYEKINRIIAARDAVLAIMASQKGIRRPDQLAQKIFTQPVTRIRHLTEDRTYAENTARDYLNKLVELGVLERKTVSGNHYFINRELYAILAE</sequence>